<organism evidence="2 3">
    <name type="scientific">Habropoda laboriosa</name>
    <dbReference type="NCBI Taxonomy" id="597456"/>
    <lineage>
        <taxon>Eukaryota</taxon>
        <taxon>Metazoa</taxon>
        <taxon>Ecdysozoa</taxon>
        <taxon>Arthropoda</taxon>
        <taxon>Hexapoda</taxon>
        <taxon>Insecta</taxon>
        <taxon>Pterygota</taxon>
        <taxon>Neoptera</taxon>
        <taxon>Endopterygota</taxon>
        <taxon>Hymenoptera</taxon>
        <taxon>Apocrita</taxon>
        <taxon>Aculeata</taxon>
        <taxon>Apoidea</taxon>
        <taxon>Anthophila</taxon>
        <taxon>Apidae</taxon>
        <taxon>Habropoda</taxon>
    </lineage>
</organism>
<gene>
    <name evidence="2" type="ORF">WH47_06329</name>
</gene>
<reference evidence="2 3" key="1">
    <citation type="submission" date="2015-07" db="EMBL/GenBank/DDBJ databases">
        <title>The genome of Habropoda laboriosa.</title>
        <authorList>
            <person name="Pan H."/>
            <person name="Kapheim K."/>
        </authorList>
    </citation>
    <scope>NUCLEOTIDE SEQUENCE [LARGE SCALE GENOMIC DNA]</scope>
    <source>
        <strain evidence="2">0110345459</strain>
    </source>
</reference>
<sequence length="390" mass="44270">MDRFEVRVVKRSEKWTIIQEGGYEEEDGKKEQRLAEPIPHVCSGGGGHLRGGASHQLLVHPETKVFDFVPSELWLPPVEPDGRIRDPFRRTLFMIERFLSTKYLEESKEEPEIGALATLEHLYARVVCQLWKLACFPQPVTSTKIPDFDEGMTQKGVSRTRITGIPKSKIVKESDKWRRKAGHVHAPFLGIDAREGKGDARWPAVSQPPPYLRRLSVRLRKMTKTMKKKRKKERCALLVGDSGTQQHGQNYTFSVTSSAKQLANVPNPTIPRILLSSQEGSLSWAKFTKRTHEELNSTGRQGLLRSSSKQDRLGQKINRAYPAPKALENRELNKFAQSKAEVSKSELQRERERERERRGNTDNGVSGCGTCGARGALKSRKRKRKRIEVG</sequence>
<feature type="compositionally biased region" description="Basic and acidic residues" evidence="1">
    <location>
        <begin position="341"/>
        <end position="360"/>
    </location>
</feature>
<evidence type="ECO:0000313" key="3">
    <source>
        <dbReference type="Proteomes" id="UP000053825"/>
    </source>
</evidence>
<evidence type="ECO:0000313" key="2">
    <source>
        <dbReference type="EMBL" id="KOC68538.1"/>
    </source>
</evidence>
<protein>
    <submittedName>
        <fullName evidence="2">Uncharacterized protein</fullName>
    </submittedName>
</protein>
<feature type="compositionally biased region" description="Basic residues" evidence="1">
    <location>
        <begin position="377"/>
        <end position="390"/>
    </location>
</feature>
<keyword evidence="3" id="KW-1185">Reference proteome</keyword>
<accession>A0A0L7RCH4</accession>
<feature type="region of interest" description="Disordered" evidence="1">
    <location>
        <begin position="336"/>
        <end position="390"/>
    </location>
</feature>
<evidence type="ECO:0000256" key="1">
    <source>
        <dbReference type="SAM" id="MobiDB-lite"/>
    </source>
</evidence>
<proteinExistence type="predicted"/>
<dbReference type="AlphaFoldDB" id="A0A0L7RCH4"/>
<name>A0A0L7RCH4_9HYME</name>
<dbReference type="EMBL" id="KQ414615">
    <property type="protein sequence ID" value="KOC68538.1"/>
    <property type="molecule type" value="Genomic_DNA"/>
</dbReference>
<dbReference type="Proteomes" id="UP000053825">
    <property type="component" value="Unassembled WGS sequence"/>
</dbReference>